<feature type="transmembrane region" description="Helical" evidence="2">
    <location>
        <begin position="688"/>
        <end position="711"/>
    </location>
</feature>
<dbReference type="AlphaFoldDB" id="A0A0F7SKH1"/>
<evidence type="ECO:0000313" key="4">
    <source>
        <dbReference type="EMBL" id="CED82637.1"/>
    </source>
</evidence>
<dbReference type="PANTHER" id="PTHR45662:SF2">
    <property type="entry name" value="PHOSPHATIDYLINOSITOL-3-PHOSPHATASE SAC1"/>
    <property type="match status" value="1"/>
</dbReference>
<dbReference type="PANTHER" id="PTHR45662">
    <property type="entry name" value="PHOSPHATIDYLINOSITIDE PHOSPHATASE SAC1"/>
    <property type="match status" value="1"/>
</dbReference>
<name>A0A0F7SKH1_PHARH</name>
<dbReference type="EMBL" id="LN483124">
    <property type="protein sequence ID" value="CED82637.1"/>
    <property type="molecule type" value="Genomic_DNA"/>
</dbReference>
<evidence type="ECO:0000256" key="2">
    <source>
        <dbReference type="SAM" id="Phobius"/>
    </source>
</evidence>
<evidence type="ECO:0000259" key="3">
    <source>
        <dbReference type="PROSITE" id="PS50275"/>
    </source>
</evidence>
<keyword evidence="2" id="KW-0472">Membrane</keyword>
<feature type="compositionally biased region" description="Polar residues" evidence="1">
    <location>
        <begin position="280"/>
        <end position="289"/>
    </location>
</feature>
<feature type="domain" description="SAC" evidence="3">
    <location>
        <begin position="134"/>
        <end position="587"/>
    </location>
</feature>
<keyword evidence="2" id="KW-1133">Transmembrane helix</keyword>
<dbReference type="PROSITE" id="PS50275">
    <property type="entry name" value="SAC"/>
    <property type="match status" value="1"/>
</dbReference>
<feature type="transmembrane region" description="Helical" evidence="2">
    <location>
        <begin position="662"/>
        <end position="682"/>
    </location>
</feature>
<proteinExistence type="predicted"/>
<protein>
    <submittedName>
        <fullName evidence="4">Putative phosphoinositide phosphatase</fullName>
    </submittedName>
</protein>
<evidence type="ECO:0000256" key="1">
    <source>
        <dbReference type="SAM" id="MobiDB-lite"/>
    </source>
</evidence>
<dbReference type="GO" id="GO:0046856">
    <property type="term" value="P:phosphatidylinositol dephosphorylation"/>
    <property type="evidence" value="ECO:0007669"/>
    <property type="project" value="TreeGrafter"/>
</dbReference>
<feature type="region of interest" description="Disordered" evidence="1">
    <location>
        <begin position="280"/>
        <end position="300"/>
    </location>
</feature>
<keyword evidence="2" id="KW-0812">Transmembrane</keyword>
<accession>A0A0F7SKH1</accession>
<dbReference type="Pfam" id="PF02383">
    <property type="entry name" value="Syja_N"/>
    <property type="match status" value="1"/>
</dbReference>
<organism evidence="4">
    <name type="scientific">Phaffia rhodozyma</name>
    <name type="common">Yeast</name>
    <name type="synonym">Xanthophyllomyces dendrorhous</name>
    <dbReference type="NCBI Taxonomy" id="264483"/>
    <lineage>
        <taxon>Eukaryota</taxon>
        <taxon>Fungi</taxon>
        <taxon>Dikarya</taxon>
        <taxon>Basidiomycota</taxon>
        <taxon>Agaricomycotina</taxon>
        <taxon>Tremellomycetes</taxon>
        <taxon>Cystofilobasidiales</taxon>
        <taxon>Mrakiaceae</taxon>
        <taxon>Phaffia</taxon>
    </lineage>
</organism>
<sequence>MDLKSTTRSIHQSLNLYISNDAYVFQSALRGDLNDKMAGLDTLVIDRMTGSIVLNPTTKTAPVATEQILTVHGILGIISLAMTDYLIVITQKTHSCKFLDHDIYQVSSHLLLPLSPLDPARLYSPYEAQLQDLVQQGLDSARLFFSYTFDLTNTLERQWRQVRAAGGEDRLEGLQERADDRFFWNLELMRKFLDVGRVSSSGRAVSVDPAMSQFILPVMYGNFELRQTEIGSQPILLALISRRSRHRSGTRFFTRGIDHDGNTANYVETEQIVLFDKPSSSFSTPNGQISDDKHSSSPGLPDVIHGRERFSFVQVRGSAPIFWAQVNNLRYTPDLQVMALPETAAALQSHLSEQIVIYGDVHLVNLVNQVKYERPIKEALENAMLVVNEPRAKYMYFDFHKECKGMKFENVQSLIDRLREDLDKEGYFHYSSPSESAAYSYPPKKFQISVIRTNCMFFSHFVPEQISFPEYQRLRSLPFICGSLQYRHGFSRYDDAISQSYNALKLKAHCRFTYLIFIIIPSQFTSTPQDRTNVVQSALARDVLDRQLRSSRVLTEIDSVEHHPEFMHVFRNIWADHADVVSIAYSGTGALKTDFTRTGKRSSKGAAMDGWNSVVRYVKNNYLDGSRQDALDLLTGAWSVRRGSTSPFVDTRPILMRIMPTVLSTALGCVCLIEFYAWWWLIPISWTFFWAASIVTVLSFLYIWANGIYYVDWPRLNPPIEILNYDGPGYRSTPRGRGAGSTSAVVSRFIRAISIHRVIPFLGRSRGAARGRMLSGGGGVGESHARVGSIGGIIEEAPLRRKGREGRLD</sequence>
<dbReference type="GO" id="GO:0005783">
    <property type="term" value="C:endoplasmic reticulum"/>
    <property type="evidence" value="ECO:0007669"/>
    <property type="project" value="TreeGrafter"/>
</dbReference>
<dbReference type="InterPro" id="IPR002013">
    <property type="entry name" value="SAC_dom"/>
</dbReference>
<dbReference type="GO" id="GO:0043812">
    <property type="term" value="F:phosphatidylinositol-4-phosphate phosphatase activity"/>
    <property type="evidence" value="ECO:0007669"/>
    <property type="project" value="TreeGrafter"/>
</dbReference>
<reference evidence="4" key="1">
    <citation type="submission" date="2014-08" db="EMBL/GenBank/DDBJ databases">
        <authorList>
            <person name="Sharma Rahul"/>
            <person name="Thines Marco"/>
        </authorList>
    </citation>
    <scope>NUCLEOTIDE SEQUENCE</scope>
</reference>